<feature type="region of interest" description="Disordered" evidence="8">
    <location>
        <begin position="366"/>
        <end position="413"/>
    </location>
</feature>
<feature type="transmembrane region" description="Helical" evidence="9">
    <location>
        <begin position="806"/>
        <end position="825"/>
    </location>
</feature>
<dbReference type="AlphaFoldDB" id="A0A1W0X3J4"/>
<organism evidence="11 12">
    <name type="scientific">Hypsibius exemplaris</name>
    <name type="common">Freshwater tardigrade</name>
    <dbReference type="NCBI Taxonomy" id="2072580"/>
    <lineage>
        <taxon>Eukaryota</taxon>
        <taxon>Metazoa</taxon>
        <taxon>Ecdysozoa</taxon>
        <taxon>Tardigrada</taxon>
        <taxon>Eutardigrada</taxon>
        <taxon>Parachela</taxon>
        <taxon>Hypsibioidea</taxon>
        <taxon>Hypsibiidae</taxon>
        <taxon>Hypsibius</taxon>
    </lineage>
</organism>
<feature type="compositionally biased region" description="Polar residues" evidence="8">
    <location>
        <begin position="378"/>
        <end position="403"/>
    </location>
</feature>
<evidence type="ECO:0000313" key="11">
    <source>
        <dbReference type="EMBL" id="OQV21998.1"/>
    </source>
</evidence>
<feature type="transmembrane region" description="Helical" evidence="9">
    <location>
        <begin position="514"/>
        <end position="532"/>
    </location>
</feature>
<evidence type="ECO:0000256" key="3">
    <source>
        <dbReference type="ARBA" id="ARBA00022692"/>
    </source>
</evidence>
<dbReference type="OrthoDB" id="416618at2759"/>
<feature type="transmembrane region" description="Helical" evidence="9">
    <location>
        <begin position="755"/>
        <end position="775"/>
    </location>
</feature>
<feature type="transmembrane region" description="Helical" evidence="9">
    <location>
        <begin position="722"/>
        <end position="743"/>
    </location>
</feature>
<keyword evidence="3 9" id="KW-0812">Transmembrane</keyword>
<evidence type="ECO:0000256" key="8">
    <source>
        <dbReference type="SAM" id="MobiDB-lite"/>
    </source>
</evidence>
<proteinExistence type="inferred from homology"/>
<feature type="transmembrane region" description="Helical" evidence="9">
    <location>
        <begin position="645"/>
        <end position="666"/>
    </location>
</feature>
<keyword evidence="5 9" id="KW-1133">Transmembrane helix</keyword>
<evidence type="ECO:0000256" key="4">
    <source>
        <dbReference type="ARBA" id="ARBA00022729"/>
    </source>
</evidence>
<feature type="transmembrane region" description="Helical" evidence="9">
    <location>
        <begin position="697"/>
        <end position="716"/>
    </location>
</feature>
<evidence type="ECO:0000256" key="6">
    <source>
        <dbReference type="ARBA" id="ARBA00023136"/>
    </source>
</evidence>
<dbReference type="PANTHER" id="PTHR12185:SF14">
    <property type="entry name" value="CHOLESTEROL UPTAKE PROTEIN 1"/>
    <property type="match status" value="1"/>
</dbReference>
<gene>
    <name evidence="11" type="ORF">BV898_04208</name>
</gene>
<reference evidence="12" key="1">
    <citation type="submission" date="2017-01" db="EMBL/GenBank/DDBJ databases">
        <title>Comparative genomics of anhydrobiosis in the tardigrade Hypsibius dujardini.</title>
        <authorList>
            <person name="Yoshida Y."/>
            <person name="Koutsovoulos G."/>
            <person name="Laetsch D."/>
            <person name="Stevens L."/>
            <person name="Kumar S."/>
            <person name="Horikawa D."/>
            <person name="Ishino K."/>
            <person name="Komine S."/>
            <person name="Tomita M."/>
            <person name="Blaxter M."/>
            <person name="Arakawa K."/>
        </authorList>
    </citation>
    <scope>NUCLEOTIDE SEQUENCE [LARGE SCALE GENOMIC DNA]</scope>
    <source>
        <strain evidence="12">Z151</strain>
    </source>
</reference>
<dbReference type="GO" id="GO:0005764">
    <property type="term" value="C:lysosome"/>
    <property type="evidence" value="ECO:0007669"/>
    <property type="project" value="TreeGrafter"/>
</dbReference>
<evidence type="ECO:0000256" key="5">
    <source>
        <dbReference type="ARBA" id="ARBA00022989"/>
    </source>
</evidence>
<comment type="caution">
    <text evidence="11">The sequence shown here is derived from an EMBL/GenBank/DDBJ whole genome shotgun (WGS) entry which is preliminary data.</text>
</comment>
<feature type="transmembrane region" description="Helical" evidence="9">
    <location>
        <begin position="619"/>
        <end position="639"/>
    </location>
</feature>
<keyword evidence="12" id="KW-1185">Reference proteome</keyword>
<evidence type="ECO:0000256" key="2">
    <source>
        <dbReference type="ARBA" id="ARBA00006618"/>
    </source>
</evidence>
<evidence type="ECO:0000256" key="10">
    <source>
        <dbReference type="SAM" id="SignalP"/>
    </source>
</evidence>
<accession>A0A1W0X3J4</accession>
<feature type="transmembrane region" description="Helical" evidence="9">
    <location>
        <begin position="460"/>
        <end position="480"/>
    </location>
</feature>
<dbReference type="Proteomes" id="UP000192578">
    <property type="component" value="Unassembled WGS sequence"/>
</dbReference>
<dbReference type="PANTHER" id="PTHR12185">
    <property type="entry name" value="SID1 TRANSMEMBRANE FAMILY MEMEBER"/>
    <property type="match status" value="1"/>
</dbReference>
<sequence>MTECRGALKAALLVCLLFPCSYAWIRQFHSSAHLSIGQKFVPAEFNHTYRGQINSNESMIYAFNYTRLDNETDAIRVTVSSTNALETNPMLVVIKQQLGVLSWQVPLNVERIYPFLTTSRTLCPTINYHINGLNESAPPGEVVYQDLYVDLSTSSASNVDFEFRAFQVPDFFIEMNVPMIFNVTPSEPQYVEFEMPPGIDRVLVTIESLEDNKFCSYFSIQPVHCPVADEESQLRIEGYYQTVTSKGSIVVTRDDGYDKFYIVVTVKPVDFYCTQIEQIISPKNATYLRVKTVNITVTESLSSKGYTIAIVAAVAFFTGFYVITCALLASNIVKWKYCFGKMTEERVSQPDVDSHGKVLDALEKDLEGNPIPEPNGTEYASPSTSAKTTRGQSKTPSPNQSASDLAVSQRRTSVSSLEDEVDFIDDMSDDKNIVRGKTVVTVSDLTRKSRSRLSKKDRQYRWSMITICIFYGLPVAQLVLTYQRVLRSTGNEDLCYYNFACANPLGFLSDFNHVFSNIGYLMLGFLFILLVRRRQMQYIKSRNDEPAAEGKEKGIPPQFELFYAMGLALIMEGLMSGSYHVCPSYSNFQFDTSFMYLIGGLGMLKIYQARHPDIMPNAYLFYAFFALIILVTVLGVVYISISVWIGFSIILVVFTFGLSAQIYYLGRWSLDCGAPKRIYDRIRTDGLCSWPKHVDRFVLLTLVLLVNWTIAIMGPIWQPIDFASYILATFVCNYGMYVLFYMVMKLRSGERISRLTVLFILLACATWAGSLYMFYFSPINWQETPSQSRSINQPCSLLKFYDKHDIWHMMSACSLFFSFMVMLTLDDDLMTVFRKDIVVF</sequence>
<evidence type="ECO:0000313" key="12">
    <source>
        <dbReference type="Proteomes" id="UP000192578"/>
    </source>
</evidence>
<dbReference type="GO" id="GO:0003725">
    <property type="term" value="F:double-stranded RNA binding"/>
    <property type="evidence" value="ECO:0007669"/>
    <property type="project" value="TreeGrafter"/>
</dbReference>
<dbReference type="GO" id="GO:0005886">
    <property type="term" value="C:plasma membrane"/>
    <property type="evidence" value="ECO:0007669"/>
    <property type="project" value="TreeGrafter"/>
</dbReference>
<keyword evidence="7" id="KW-0325">Glycoprotein</keyword>
<dbReference type="EMBL" id="MTYJ01000020">
    <property type="protein sequence ID" value="OQV21998.1"/>
    <property type="molecule type" value="Genomic_DNA"/>
</dbReference>
<keyword evidence="6 9" id="KW-0472">Membrane</keyword>
<feature type="transmembrane region" description="Helical" evidence="9">
    <location>
        <begin position="306"/>
        <end position="333"/>
    </location>
</feature>
<evidence type="ECO:0000256" key="1">
    <source>
        <dbReference type="ARBA" id="ARBA00004141"/>
    </source>
</evidence>
<dbReference type="Pfam" id="PF13965">
    <property type="entry name" value="SID-1_RNA_chan"/>
    <property type="match status" value="1"/>
</dbReference>
<keyword evidence="4 10" id="KW-0732">Signal</keyword>
<protein>
    <submittedName>
        <fullName evidence="11">SID1 transmembrane family member 1</fullName>
    </submittedName>
</protein>
<evidence type="ECO:0000256" key="9">
    <source>
        <dbReference type="SAM" id="Phobius"/>
    </source>
</evidence>
<comment type="subcellular location">
    <subcellularLocation>
        <location evidence="1">Membrane</location>
        <topology evidence="1">Multi-pass membrane protein</topology>
    </subcellularLocation>
</comment>
<evidence type="ECO:0000256" key="7">
    <source>
        <dbReference type="ARBA" id="ARBA00023180"/>
    </source>
</evidence>
<name>A0A1W0X3J4_HYPEX</name>
<dbReference type="GO" id="GO:0051033">
    <property type="term" value="F:RNA transmembrane transporter activity"/>
    <property type="evidence" value="ECO:0007669"/>
    <property type="project" value="TreeGrafter"/>
</dbReference>
<feature type="signal peptide" evidence="10">
    <location>
        <begin position="1"/>
        <end position="23"/>
    </location>
</feature>
<dbReference type="InterPro" id="IPR025958">
    <property type="entry name" value="SID1_TM_fam"/>
</dbReference>
<comment type="similarity">
    <text evidence="2">Belongs to the SID1 family.</text>
</comment>
<feature type="chain" id="PRO_5013343099" evidence="10">
    <location>
        <begin position="24"/>
        <end position="840"/>
    </location>
</feature>